<gene>
    <name evidence="2" type="ORF">BDV96DRAFT_653031</name>
</gene>
<feature type="signal peptide" evidence="1">
    <location>
        <begin position="1"/>
        <end position="21"/>
    </location>
</feature>
<evidence type="ECO:0000313" key="2">
    <source>
        <dbReference type="EMBL" id="KAF2108136.1"/>
    </source>
</evidence>
<dbReference type="Pfam" id="PF19527">
    <property type="entry name" value="DUF6055"/>
    <property type="match status" value="1"/>
</dbReference>
<keyword evidence="3" id="KW-1185">Reference proteome</keyword>
<reference evidence="2" key="1">
    <citation type="journal article" date="2020" name="Stud. Mycol.">
        <title>101 Dothideomycetes genomes: a test case for predicting lifestyles and emergence of pathogens.</title>
        <authorList>
            <person name="Haridas S."/>
            <person name="Albert R."/>
            <person name="Binder M."/>
            <person name="Bloem J."/>
            <person name="Labutti K."/>
            <person name="Salamov A."/>
            <person name="Andreopoulos B."/>
            <person name="Baker S."/>
            <person name="Barry K."/>
            <person name="Bills G."/>
            <person name="Bluhm B."/>
            <person name="Cannon C."/>
            <person name="Castanera R."/>
            <person name="Culley D."/>
            <person name="Daum C."/>
            <person name="Ezra D."/>
            <person name="Gonzalez J."/>
            <person name="Henrissat B."/>
            <person name="Kuo A."/>
            <person name="Liang C."/>
            <person name="Lipzen A."/>
            <person name="Lutzoni F."/>
            <person name="Magnuson J."/>
            <person name="Mondo S."/>
            <person name="Nolan M."/>
            <person name="Ohm R."/>
            <person name="Pangilinan J."/>
            <person name="Park H.-J."/>
            <person name="Ramirez L."/>
            <person name="Alfaro M."/>
            <person name="Sun H."/>
            <person name="Tritt A."/>
            <person name="Yoshinaga Y."/>
            <person name="Zwiers L.-H."/>
            <person name="Turgeon B."/>
            <person name="Goodwin S."/>
            <person name="Spatafora J."/>
            <person name="Crous P."/>
            <person name="Grigoriev I."/>
        </authorList>
    </citation>
    <scope>NUCLEOTIDE SEQUENCE</scope>
    <source>
        <strain evidence="2">CBS 627.86</strain>
    </source>
</reference>
<dbReference type="AlphaFoldDB" id="A0A6A5YLY1"/>
<accession>A0A6A5YLY1</accession>
<evidence type="ECO:0000256" key="1">
    <source>
        <dbReference type="SAM" id="SignalP"/>
    </source>
</evidence>
<dbReference type="Proteomes" id="UP000799770">
    <property type="component" value="Unassembled WGS sequence"/>
</dbReference>
<organism evidence="2 3">
    <name type="scientific">Lophiotrema nucula</name>
    <dbReference type="NCBI Taxonomy" id="690887"/>
    <lineage>
        <taxon>Eukaryota</taxon>
        <taxon>Fungi</taxon>
        <taxon>Dikarya</taxon>
        <taxon>Ascomycota</taxon>
        <taxon>Pezizomycotina</taxon>
        <taxon>Dothideomycetes</taxon>
        <taxon>Pleosporomycetidae</taxon>
        <taxon>Pleosporales</taxon>
        <taxon>Lophiotremataceae</taxon>
        <taxon>Lophiotrema</taxon>
    </lineage>
</organism>
<proteinExistence type="predicted"/>
<name>A0A6A5YLY1_9PLEO</name>
<dbReference type="InterPro" id="IPR045690">
    <property type="entry name" value="DUF6055"/>
</dbReference>
<keyword evidence="1" id="KW-0732">Signal</keyword>
<evidence type="ECO:0000313" key="3">
    <source>
        <dbReference type="Proteomes" id="UP000799770"/>
    </source>
</evidence>
<dbReference type="OrthoDB" id="5319191at2759"/>
<protein>
    <recommendedName>
        <fullName evidence="4">Dockerin type 1</fullName>
    </recommendedName>
</protein>
<dbReference type="SUPFAM" id="SSF55486">
    <property type="entry name" value="Metalloproteases ('zincins'), catalytic domain"/>
    <property type="match status" value="1"/>
</dbReference>
<sequence>MLLLLLLASALLSIPVQHVSALPNPAVVAAPPAQFTANPSIGSGTGSYKDSAHFRVYPSDADSDATLKMLEAAHSCFVEGMGWRSPGLSYKNAASATETGPWYKTNVYKVEASAMPGAAAQTWTDANAGLAYLKVVKDYMTTPGVVVHEFGHAMTYSEKNWIDQTRTGAWWETIANFIADMYIATPTCQAAKSAAGLPDGDTLIELKKVIGDSYQVLVDGTSGTGNYYQAWPFLSYITTNPDSYPGLGKETIQNMIRKYKINSNETPLHSLERLLSSSSSSGGATIQKLVGRYWARMAYVDIGHAKAKAMFESQRKSLNYANLDANGNGKWTVKSARAPRYMGASILPLKSTGANVSVVVTASGGNFTATLAVKGSGGGVRYMDLVNGSGSVALASGEEATLVVANTPALVQYDAFSIPADVNKGLGFSVQVTGATA</sequence>
<dbReference type="EMBL" id="ML977349">
    <property type="protein sequence ID" value="KAF2108136.1"/>
    <property type="molecule type" value="Genomic_DNA"/>
</dbReference>
<evidence type="ECO:0008006" key="4">
    <source>
        <dbReference type="Google" id="ProtNLM"/>
    </source>
</evidence>
<feature type="chain" id="PRO_5025647618" description="Dockerin type 1" evidence="1">
    <location>
        <begin position="22"/>
        <end position="437"/>
    </location>
</feature>